<evidence type="ECO:0000256" key="7">
    <source>
        <dbReference type="RuleBase" id="RU366067"/>
    </source>
</evidence>
<dbReference type="GO" id="GO:0043171">
    <property type="term" value="P:peptide catabolic process"/>
    <property type="evidence" value="ECO:0007669"/>
    <property type="project" value="UniProtKB-UniRule"/>
</dbReference>
<dbReference type="RefSeq" id="WP_089378471.1">
    <property type="nucleotide sequence ID" value="NZ_FZNX01000003.1"/>
</dbReference>
<proteinExistence type="inferred from homology"/>
<dbReference type="GO" id="GO:0070009">
    <property type="term" value="F:serine-type aminopeptidase activity"/>
    <property type="evidence" value="ECO:0007669"/>
    <property type="project" value="UniProtKB-UniRule"/>
</dbReference>
<comment type="similarity">
    <text evidence="1 7">Belongs to the peptidase S46 family.</text>
</comment>
<evidence type="ECO:0000313" key="8">
    <source>
        <dbReference type="EMBL" id="SNR63571.1"/>
    </source>
</evidence>
<keyword evidence="3 7" id="KW-0645">Protease</keyword>
<accession>A0A238XYG8</accession>
<dbReference type="InterPro" id="IPR009003">
    <property type="entry name" value="Peptidase_S1_PA"/>
</dbReference>
<feature type="signal peptide" evidence="7">
    <location>
        <begin position="1"/>
        <end position="22"/>
    </location>
</feature>
<evidence type="ECO:0000256" key="2">
    <source>
        <dbReference type="ARBA" id="ARBA00022438"/>
    </source>
</evidence>
<dbReference type="GO" id="GO:0008239">
    <property type="term" value="F:dipeptidyl-peptidase activity"/>
    <property type="evidence" value="ECO:0007669"/>
    <property type="project" value="UniProtKB-UniRule"/>
</dbReference>
<dbReference type="PANTHER" id="PTHR38469">
    <property type="entry name" value="PERIPLASMIC PEPTIDASE SUBFAMILY S1B"/>
    <property type="match status" value="1"/>
</dbReference>
<dbReference type="InterPro" id="IPR019500">
    <property type="entry name" value="Pep_S46"/>
</dbReference>
<gene>
    <name evidence="8" type="ORF">SAMN04488111_2195</name>
</gene>
<keyword evidence="9" id="KW-1185">Reference proteome</keyword>
<evidence type="ECO:0000256" key="3">
    <source>
        <dbReference type="ARBA" id="ARBA00022670"/>
    </source>
</evidence>
<evidence type="ECO:0000313" key="9">
    <source>
        <dbReference type="Proteomes" id="UP000198412"/>
    </source>
</evidence>
<evidence type="ECO:0000256" key="5">
    <source>
        <dbReference type="ARBA" id="ARBA00022801"/>
    </source>
</evidence>
<organism evidence="8 9">
    <name type="scientific">Lutibacter flavus</name>
    <dbReference type="NCBI Taxonomy" id="691689"/>
    <lineage>
        <taxon>Bacteria</taxon>
        <taxon>Pseudomonadati</taxon>
        <taxon>Bacteroidota</taxon>
        <taxon>Flavobacteriia</taxon>
        <taxon>Flavobacteriales</taxon>
        <taxon>Flavobacteriaceae</taxon>
        <taxon>Lutibacter</taxon>
    </lineage>
</organism>
<dbReference type="SUPFAM" id="SSF50494">
    <property type="entry name" value="Trypsin-like serine proteases"/>
    <property type="match status" value="1"/>
</dbReference>
<reference evidence="9" key="1">
    <citation type="submission" date="2017-06" db="EMBL/GenBank/DDBJ databases">
        <authorList>
            <person name="Varghese N."/>
            <person name="Submissions S."/>
        </authorList>
    </citation>
    <scope>NUCLEOTIDE SEQUENCE [LARGE SCALE GENOMIC DNA]</scope>
    <source>
        <strain evidence="9">DSM 27993</strain>
    </source>
</reference>
<name>A0A238XYG8_9FLAO</name>
<keyword evidence="2 7" id="KW-0031">Aminopeptidase</keyword>
<dbReference type="GO" id="GO:0006508">
    <property type="term" value="P:proteolysis"/>
    <property type="evidence" value="ECO:0007669"/>
    <property type="project" value="UniProtKB-KW"/>
</dbReference>
<keyword evidence="5 7" id="KW-0378">Hydrolase</keyword>
<feature type="chain" id="PRO_5023151295" description="Dipeptidyl-peptidase" evidence="7">
    <location>
        <begin position="23"/>
        <end position="734"/>
    </location>
</feature>
<evidence type="ECO:0000256" key="1">
    <source>
        <dbReference type="ARBA" id="ARBA00010491"/>
    </source>
</evidence>
<protein>
    <recommendedName>
        <fullName evidence="7">Dipeptidyl-peptidase</fullName>
        <ecNumber evidence="7">3.4.14.-</ecNumber>
    </recommendedName>
</protein>
<comment type="function">
    <text evidence="7">Catalyzes the removal of dipeptides from the N-terminus of oligopeptides.</text>
</comment>
<dbReference type="Gene3D" id="2.40.10.10">
    <property type="entry name" value="Trypsin-like serine proteases"/>
    <property type="match status" value="1"/>
</dbReference>
<dbReference type="Proteomes" id="UP000198412">
    <property type="component" value="Unassembled WGS sequence"/>
</dbReference>
<dbReference type="PANTHER" id="PTHR38469:SF1">
    <property type="entry name" value="PERIPLASMIC PEPTIDASE SUBFAMILY S1B"/>
    <property type="match status" value="1"/>
</dbReference>
<evidence type="ECO:0000256" key="4">
    <source>
        <dbReference type="ARBA" id="ARBA00022729"/>
    </source>
</evidence>
<keyword evidence="6 7" id="KW-0720">Serine protease</keyword>
<dbReference type="Pfam" id="PF10459">
    <property type="entry name" value="Peptidase_S46"/>
    <property type="match status" value="1"/>
</dbReference>
<dbReference type="EC" id="3.4.14.-" evidence="7"/>
<dbReference type="OrthoDB" id="9805367at2"/>
<keyword evidence="4 7" id="KW-0732">Signal</keyword>
<dbReference type="PROSITE" id="PS51257">
    <property type="entry name" value="PROKAR_LIPOPROTEIN"/>
    <property type="match status" value="1"/>
</dbReference>
<dbReference type="EMBL" id="FZNX01000003">
    <property type="protein sequence ID" value="SNR63571.1"/>
    <property type="molecule type" value="Genomic_DNA"/>
</dbReference>
<dbReference type="InterPro" id="IPR043504">
    <property type="entry name" value="Peptidase_S1_PA_chymotrypsin"/>
</dbReference>
<evidence type="ECO:0000256" key="6">
    <source>
        <dbReference type="ARBA" id="ARBA00022825"/>
    </source>
</evidence>
<sequence>MKYIKLYLIVALLVASCKTVQETTTVVKKAEIPTVQDTRDIQGGMWVPSLLEGMNADEMAQLGMKMSVNDIYDVNNSSLKDAIAHFGGGCTSEVISPNGLLLTNHHCGYGVIQSHSSVDHDYLKDGFWAMSYEEELPNESLSATFIKRIDDVTVQVFEGVNDDMDEASKMKLINQNILKVNKEVAKEAWQESYVRSFFKGNQYLLFVTEKFTDVRLVGAPPTSIGKFGADTDNWMWPRHTGDFSMFRIYADANNRPAAFSKDNKPYKPNHYLPISLDGVEENDFTLVFGFPGRTNEYLPAVGVNQIANVLNPAKIEIRDNALKIVDSYMRKDDAIKIKYASKFASIANYWKKWIGESQGINQTNAIEKKRELEAEFSKIVEEKDLVGYKTLLSDFERLYKEIESVSLARDYWIEVAYRNVELLNITFSAYQLEQAFLRGGVDAFENRREAVLNGYEGKFKNYSAMVDKPVFEKLVKLYADKSPKEYLPSNMANVDFTSLTNDIYLNSKLTTLEGATELLSGSAEEVIKRLNEDKAYQFGKELHGAFYNKIEPKFQQVNLELEAVQKKYMKALMEVFPNERFFPDANSTLRVNYGMVKGYEPKDGVAYTTGTTLKGVMEKYVPGDYEFDVPQKLRDLYDAKDYGQYGENGKMPVNILTTNHMTGGNSGSPILDANGNMIGLAFDTTWEGTMSDLYFDADIVRSISVDIRYVLFIIDKYAGAKNLIDEMTIVHPKN</sequence>
<dbReference type="AlphaFoldDB" id="A0A238XYG8"/>